<dbReference type="EMBL" id="NIVC01001617">
    <property type="protein sequence ID" value="PAA65785.1"/>
    <property type="molecule type" value="Genomic_DNA"/>
</dbReference>
<comment type="caution">
    <text evidence="3">The sequence shown here is derived from an EMBL/GenBank/DDBJ whole genome shotgun (WGS) entry which is preliminary data.</text>
</comment>
<dbReference type="Proteomes" id="UP000215902">
    <property type="component" value="Unassembled WGS sequence"/>
</dbReference>
<keyword evidence="2" id="KW-0812">Transmembrane</keyword>
<evidence type="ECO:0000313" key="5">
    <source>
        <dbReference type="Proteomes" id="UP000215902"/>
    </source>
</evidence>
<accession>A0A267EW73</accession>
<gene>
    <name evidence="3" type="ORF">BOX15_Mlig004683g1</name>
    <name evidence="4" type="ORF">BOX15_Mlig019675g1</name>
</gene>
<keyword evidence="5" id="KW-1185">Reference proteome</keyword>
<keyword evidence="2" id="KW-0472">Membrane</keyword>
<evidence type="ECO:0000256" key="2">
    <source>
        <dbReference type="SAM" id="Phobius"/>
    </source>
</evidence>
<evidence type="ECO:0000313" key="3">
    <source>
        <dbReference type="EMBL" id="PAA65785.1"/>
    </source>
</evidence>
<feature type="region of interest" description="Disordered" evidence="1">
    <location>
        <begin position="1"/>
        <end position="20"/>
    </location>
</feature>
<reference evidence="3 5" key="1">
    <citation type="submission" date="2017-06" db="EMBL/GenBank/DDBJ databases">
        <title>A platform for efficient transgenesis in Macrostomum lignano, a flatworm model organism for stem cell research.</title>
        <authorList>
            <person name="Berezikov E."/>
        </authorList>
    </citation>
    <scope>NUCLEOTIDE SEQUENCE [LARGE SCALE GENOMIC DNA]</scope>
    <source>
        <strain evidence="3">DV1</strain>
        <tissue evidence="3">Whole organism</tissue>
    </source>
</reference>
<evidence type="ECO:0000256" key="1">
    <source>
        <dbReference type="SAM" id="MobiDB-lite"/>
    </source>
</evidence>
<organism evidence="3 5">
    <name type="scientific">Macrostomum lignano</name>
    <dbReference type="NCBI Taxonomy" id="282301"/>
    <lineage>
        <taxon>Eukaryota</taxon>
        <taxon>Metazoa</taxon>
        <taxon>Spiralia</taxon>
        <taxon>Lophotrochozoa</taxon>
        <taxon>Platyhelminthes</taxon>
        <taxon>Rhabditophora</taxon>
        <taxon>Macrostomorpha</taxon>
        <taxon>Macrostomida</taxon>
        <taxon>Macrostomidae</taxon>
        <taxon>Macrostomum</taxon>
    </lineage>
</organism>
<dbReference type="AlphaFoldDB" id="A0A267EW73"/>
<evidence type="ECO:0000313" key="4">
    <source>
        <dbReference type="EMBL" id="PAA94668.1"/>
    </source>
</evidence>
<dbReference type="EMBL" id="NIVC01000004">
    <property type="protein sequence ID" value="PAA94668.1"/>
    <property type="molecule type" value="Genomic_DNA"/>
</dbReference>
<sequence>MDADSLLGPEDRQHQSDSANTEVPRVLLCMSLFASLLVLVLMCDAKLRRRIRHCVRGSGRSVQQLAQC</sequence>
<keyword evidence="2" id="KW-1133">Transmembrane helix</keyword>
<protein>
    <submittedName>
        <fullName evidence="3">Uncharacterized protein</fullName>
    </submittedName>
</protein>
<name>A0A267EW73_9PLAT</name>
<proteinExistence type="predicted"/>
<feature type="transmembrane region" description="Helical" evidence="2">
    <location>
        <begin position="23"/>
        <end position="43"/>
    </location>
</feature>